<evidence type="ECO:0000313" key="4">
    <source>
        <dbReference type="Proteomes" id="UP001151760"/>
    </source>
</evidence>
<evidence type="ECO:0000259" key="2">
    <source>
        <dbReference type="Pfam" id="PF05970"/>
    </source>
</evidence>
<dbReference type="EMBL" id="BQNB010016632">
    <property type="protein sequence ID" value="GJT53954.1"/>
    <property type="molecule type" value="Genomic_DNA"/>
</dbReference>
<proteinExistence type="inferred from homology"/>
<dbReference type="EC" id="5.6.2.3" evidence="1"/>
<reference evidence="3" key="2">
    <citation type="submission" date="2022-01" db="EMBL/GenBank/DDBJ databases">
        <authorList>
            <person name="Yamashiro T."/>
            <person name="Shiraishi A."/>
            <person name="Satake H."/>
            <person name="Nakayama K."/>
        </authorList>
    </citation>
    <scope>NUCLEOTIDE SEQUENCE</scope>
</reference>
<dbReference type="PANTHER" id="PTHR10492:SF101">
    <property type="entry name" value="ATP-DEPENDENT DNA HELICASE"/>
    <property type="match status" value="1"/>
</dbReference>
<accession>A0ABQ5ESW5</accession>
<comment type="caution">
    <text evidence="3">The sequence shown here is derived from an EMBL/GenBank/DDBJ whole genome shotgun (WGS) entry which is preliminary data.</text>
</comment>
<keyword evidence="1" id="KW-0233">DNA recombination</keyword>
<sequence>MFYLRVLLNEVRGATDWEDFKKFDDIVYPTFKDACYARGLMEDDKEYIDGLLEASHWGMGNYLRCFFVMLIMTDSMSHPEFIYEKIWYVMATDVESIERVKNNAPDEQKKNYCLLYIEHMLLSNNKSLKSIPNMSYPTAEYTMDGYNRLVHDELSYNKDKLKEEHKILYVTLTEEQKGIYGTIMDYVDKNKGGMVFIYRYGGTGKTYLYKTILAACHSHGGIVLNVASSGIAALLLEGGRTAHF</sequence>
<keyword evidence="1" id="KW-0234">DNA repair</keyword>
<comment type="similarity">
    <text evidence="1">Belongs to the helicase family.</text>
</comment>
<dbReference type="Gene3D" id="3.40.50.300">
    <property type="entry name" value="P-loop containing nucleotide triphosphate hydrolases"/>
    <property type="match status" value="1"/>
</dbReference>
<name>A0ABQ5ESW5_9ASTR</name>
<keyword evidence="1" id="KW-0067">ATP-binding</keyword>
<dbReference type="Pfam" id="PF05970">
    <property type="entry name" value="PIF1"/>
    <property type="match status" value="1"/>
</dbReference>
<keyword evidence="4" id="KW-1185">Reference proteome</keyword>
<dbReference type="PANTHER" id="PTHR10492">
    <property type="match status" value="1"/>
</dbReference>
<comment type="catalytic activity">
    <reaction evidence="1">
        <text>ATP + H2O = ADP + phosphate + H(+)</text>
        <dbReference type="Rhea" id="RHEA:13065"/>
        <dbReference type="ChEBI" id="CHEBI:15377"/>
        <dbReference type="ChEBI" id="CHEBI:15378"/>
        <dbReference type="ChEBI" id="CHEBI:30616"/>
        <dbReference type="ChEBI" id="CHEBI:43474"/>
        <dbReference type="ChEBI" id="CHEBI:456216"/>
        <dbReference type="EC" id="5.6.2.3"/>
    </reaction>
</comment>
<keyword evidence="1" id="KW-0378">Hydrolase</keyword>
<gene>
    <name evidence="3" type="ORF">Tco_0989008</name>
</gene>
<dbReference type="InterPro" id="IPR010285">
    <property type="entry name" value="DNA_helicase_pif1-like_DEAD"/>
</dbReference>
<comment type="cofactor">
    <cofactor evidence="1">
        <name>Mg(2+)</name>
        <dbReference type="ChEBI" id="CHEBI:18420"/>
    </cofactor>
</comment>
<protein>
    <recommendedName>
        <fullName evidence="1">ATP-dependent DNA helicase</fullName>
        <ecNumber evidence="1">5.6.2.3</ecNumber>
    </recommendedName>
</protein>
<evidence type="ECO:0000256" key="1">
    <source>
        <dbReference type="RuleBase" id="RU363044"/>
    </source>
</evidence>
<keyword evidence="1" id="KW-0347">Helicase</keyword>
<reference evidence="3" key="1">
    <citation type="journal article" date="2022" name="Int. J. Mol. Sci.">
        <title>Draft Genome of Tanacetum Coccineum: Genomic Comparison of Closely Related Tanacetum-Family Plants.</title>
        <authorList>
            <person name="Yamashiro T."/>
            <person name="Shiraishi A."/>
            <person name="Nakayama K."/>
            <person name="Satake H."/>
        </authorList>
    </citation>
    <scope>NUCLEOTIDE SEQUENCE</scope>
</reference>
<evidence type="ECO:0000313" key="3">
    <source>
        <dbReference type="EMBL" id="GJT53954.1"/>
    </source>
</evidence>
<dbReference type="InterPro" id="IPR027417">
    <property type="entry name" value="P-loop_NTPase"/>
</dbReference>
<dbReference type="Proteomes" id="UP001151760">
    <property type="component" value="Unassembled WGS sequence"/>
</dbReference>
<keyword evidence="1" id="KW-0547">Nucleotide-binding</keyword>
<organism evidence="3 4">
    <name type="scientific">Tanacetum coccineum</name>
    <dbReference type="NCBI Taxonomy" id="301880"/>
    <lineage>
        <taxon>Eukaryota</taxon>
        <taxon>Viridiplantae</taxon>
        <taxon>Streptophyta</taxon>
        <taxon>Embryophyta</taxon>
        <taxon>Tracheophyta</taxon>
        <taxon>Spermatophyta</taxon>
        <taxon>Magnoliopsida</taxon>
        <taxon>eudicotyledons</taxon>
        <taxon>Gunneridae</taxon>
        <taxon>Pentapetalae</taxon>
        <taxon>asterids</taxon>
        <taxon>campanulids</taxon>
        <taxon>Asterales</taxon>
        <taxon>Asteraceae</taxon>
        <taxon>Asteroideae</taxon>
        <taxon>Anthemideae</taxon>
        <taxon>Anthemidinae</taxon>
        <taxon>Tanacetum</taxon>
    </lineage>
</organism>
<dbReference type="SUPFAM" id="SSF52540">
    <property type="entry name" value="P-loop containing nucleoside triphosphate hydrolases"/>
    <property type="match status" value="1"/>
</dbReference>
<feature type="domain" description="DNA helicase Pif1-like DEAD-box helicase" evidence="2">
    <location>
        <begin position="172"/>
        <end position="243"/>
    </location>
</feature>
<keyword evidence="1" id="KW-0227">DNA damage</keyword>